<dbReference type="Proteomes" id="UP001139384">
    <property type="component" value="Unassembled WGS sequence"/>
</dbReference>
<feature type="region of interest" description="Disordered" evidence="1">
    <location>
        <begin position="142"/>
        <end position="262"/>
    </location>
</feature>
<feature type="compositionally biased region" description="Low complexity" evidence="1">
    <location>
        <begin position="148"/>
        <end position="159"/>
    </location>
</feature>
<dbReference type="AlphaFoldDB" id="A0A9X1PUD2"/>
<sequence length="262" mass="29100">MTTDVPPASGADLARIALRQAKEAARRQGNQQAPKPKRTIRRRRYDGRDPLSLGSIWKQWLVDNGWEEAADGGSLLNQWPSIIGEDRAAHWHAVKYDETTKTLTVVCESDSWARMLSLVSRQLCDDVNRALKPGTLTTIKVRKGVHRPASAPEPSAAEPAPSPPTRSQPPGTQPTSDYAQVRERLREEKAQRDAARGTPYVPLTRMRIQADPDDHVEAQYLQQSLEEDRARKADTHARALREARRQKAAAARASTPSDPAPS</sequence>
<evidence type="ECO:0000256" key="1">
    <source>
        <dbReference type="SAM" id="MobiDB-lite"/>
    </source>
</evidence>
<evidence type="ECO:0000313" key="3">
    <source>
        <dbReference type="Proteomes" id="UP001139384"/>
    </source>
</evidence>
<feature type="region of interest" description="Disordered" evidence="1">
    <location>
        <begin position="21"/>
        <end position="43"/>
    </location>
</feature>
<evidence type="ECO:0000313" key="2">
    <source>
        <dbReference type="EMBL" id="MCF1592424.1"/>
    </source>
</evidence>
<dbReference type="PANTHER" id="PTHR36456">
    <property type="entry name" value="UPF0232 PROTEIN SCO3875"/>
    <property type="match status" value="1"/>
</dbReference>
<dbReference type="InterPro" id="IPR007922">
    <property type="entry name" value="DciA-like"/>
</dbReference>
<dbReference type="Pfam" id="PF05258">
    <property type="entry name" value="DciA"/>
    <property type="match status" value="1"/>
</dbReference>
<comment type="caution">
    <text evidence="2">The sequence shown here is derived from an EMBL/GenBank/DDBJ whole genome shotgun (WGS) entry which is preliminary data.</text>
</comment>
<proteinExistence type="predicted"/>
<feature type="compositionally biased region" description="Basic and acidic residues" evidence="1">
    <location>
        <begin position="208"/>
        <end position="217"/>
    </location>
</feature>
<keyword evidence="3" id="KW-1185">Reference proteome</keyword>
<feature type="compositionally biased region" description="Basic and acidic residues" evidence="1">
    <location>
        <begin position="226"/>
        <end position="245"/>
    </location>
</feature>
<dbReference type="PANTHER" id="PTHR36456:SF1">
    <property type="entry name" value="UPF0232 PROTEIN SCO3875"/>
    <property type="match status" value="1"/>
</dbReference>
<name>A0A9X1PUD2_STRM4</name>
<organism evidence="2 3">
    <name type="scientific">Streptomyces muensis</name>
    <dbReference type="NCBI Taxonomy" id="1077944"/>
    <lineage>
        <taxon>Bacteria</taxon>
        <taxon>Bacillati</taxon>
        <taxon>Actinomycetota</taxon>
        <taxon>Actinomycetes</taxon>
        <taxon>Kitasatosporales</taxon>
        <taxon>Streptomycetaceae</taxon>
        <taxon>Streptomyces</taxon>
    </lineage>
</organism>
<accession>A0A9X1PUD2</accession>
<feature type="compositionally biased region" description="Basic and acidic residues" evidence="1">
    <location>
        <begin position="180"/>
        <end position="195"/>
    </location>
</feature>
<dbReference type="RefSeq" id="WP_234760735.1">
    <property type="nucleotide sequence ID" value="NZ_JAKEIP010000005.1"/>
</dbReference>
<dbReference type="EMBL" id="JAKEIP010000005">
    <property type="protein sequence ID" value="MCF1592424.1"/>
    <property type="molecule type" value="Genomic_DNA"/>
</dbReference>
<reference evidence="2" key="1">
    <citation type="submission" date="2022-01" db="EMBL/GenBank/DDBJ databases">
        <title>Draft Genome Sequences of Seven Type Strains of the Genus Streptomyces.</title>
        <authorList>
            <person name="Aziz S."/>
            <person name="Coretto E."/>
            <person name="Chronakova A."/>
            <person name="Sproer C."/>
            <person name="Huber K."/>
            <person name="Nouioui I."/>
            <person name="Gross H."/>
        </authorList>
    </citation>
    <scope>NUCLEOTIDE SEQUENCE</scope>
    <source>
        <strain evidence="2">DSM 103493</strain>
    </source>
</reference>
<gene>
    <name evidence="2" type="ORF">L0P92_02415</name>
</gene>
<protein>
    <submittedName>
        <fullName evidence="2">DciA family protein</fullName>
    </submittedName>
</protein>